<sequence length="186" mass="21235">MVTTFFPAKPTPARLERLAREHAQLLDLEYGGDSSRTPLDRLVVNYLRHVCTDYDLDQSSHRHRAACEAIAQAFPRLAQECRRQITRRAEQDLEAEQDRLMWEDEKEQQRCEHRAMLAESRKVIQGMRVGQQVAFRLGGHPRTGVITKLGRSRATVAYQVATGRDRGRVRLIHAALLTPVDEGPDP</sequence>
<dbReference type="AlphaFoldDB" id="A0A918XJN2"/>
<gene>
    <name evidence="1" type="ORF">GCM10007147_40810</name>
</gene>
<name>A0A918XJN2_9ACTN</name>
<dbReference type="Proteomes" id="UP000654947">
    <property type="component" value="Unassembled WGS sequence"/>
</dbReference>
<protein>
    <submittedName>
        <fullName evidence="1">Uncharacterized protein</fullName>
    </submittedName>
</protein>
<dbReference type="RefSeq" id="WP_017577732.1">
    <property type="nucleotide sequence ID" value="NZ_BMXL01000031.1"/>
</dbReference>
<accession>A0A918XJN2</accession>
<organism evidence="1 2">
    <name type="scientific">Nocardiopsis kunsanensis</name>
    <dbReference type="NCBI Taxonomy" id="141693"/>
    <lineage>
        <taxon>Bacteria</taxon>
        <taxon>Bacillati</taxon>
        <taxon>Actinomycetota</taxon>
        <taxon>Actinomycetes</taxon>
        <taxon>Streptosporangiales</taxon>
        <taxon>Nocardiopsidaceae</taxon>
        <taxon>Nocardiopsis</taxon>
    </lineage>
</organism>
<evidence type="ECO:0000313" key="1">
    <source>
        <dbReference type="EMBL" id="GHD34843.1"/>
    </source>
</evidence>
<dbReference type="EMBL" id="BMXL01000031">
    <property type="protein sequence ID" value="GHD34843.1"/>
    <property type="molecule type" value="Genomic_DNA"/>
</dbReference>
<evidence type="ECO:0000313" key="2">
    <source>
        <dbReference type="Proteomes" id="UP000654947"/>
    </source>
</evidence>
<keyword evidence="2" id="KW-1185">Reference proteome</keyword>
<reference evidence="1 2" key="1">
    <citation type="journal article" date="2014" name="Int. J. Syst. Evol. Microbiol.">
        <title>Complete genome sequence of Corynebacterium casei LMG S-19264T (=DSM 44701T), isolated from a smear-ripened cheese.</title>
        <authorList>
            <consortium name="US DOE Joint Genome Institute (JGI-PGF)"/>
            <person name="Walter F."/>
            <person name="Albersmeier A."/>
            <person name="Kalinowski J."/>
            <person name="Ruckert C."/>
        </authorList>
    </citation>
    <scope>NUCLEOTIDE SEQUENCE [LARGE SCALE GENOMIC DNA]</scope>
    <source>
        <strain evidence="1 2">KCTC 19473</strain>
    </source>
</reference>
<comment type="caution">
    <text evidence="1">The sequence shown here is derived from an EMBL/GenBank/DDBJ whole genome shotgun (WGS) entry which is preliminary data.</text>
</comment>
<proteinExistence type="predicted"/>